<dbReference type="EMBL" id="JARKIB010000016">
    <property type="protein sequence ID" value="KAJ7770576.1"/>
    <property type="molecule type" value="Genomic_DNA"/>
</dbReference>
<organism evidence="2 3">
    <name type="scientific">Mycena metata</name>
    <dbReference type="NCBI Taxonomy" id="1033252"/>
    <lineage>
        <taxon>Eukaryota</taxon>
        <taxon>Fungi</taxon>
        <taxon>Dikarya</taxon>
        <taxon>Basidiomycota</taxon>
        <taxon>Agaricomycotina</taxon>
        <taxon>Agaricomycetes</taxon>
        <taxon>Agaricomycetidae</taxon>
        <taxon>Agaricales</taxon>
        <taxon>Marasmiineae</taxon>
        <taxon>Mycenaceae</taxon>
        <taxon>Mycena</taxon>
    </lineage>
</organism>
<protein>
    <submittedName>
        <fullName evidence="2">Uncharacterized protein</fullName>
    </submittedName>
</protein>
<feature type="signal peptide" evidence="1">
    <location>
        <begin position="1"/>
        <end position="17"/>
    </location>
</feature>
<dbReference type="AlphaFoldDB" id="A0AAD7NPV8"/>
<accession>A0AAD7NPV8</accession>
<keyword evidence="1" id="KW-0732">Signal</keyword>
<evidence type="ECO:0000313" key="2">
    <source>
        <dbReference type="EMBL" id="KAJ7770576.1"/>
    </source>
</evidence>
<name>A0AAD7NPV8_9AGAR</name>
<reference evidence="2" key="1">
    <citation type="submission" date="2023-03" db="EMBL/GenBank/DDBJ databases">
        <title>Massive genome expansion in bonnet fungi (Mycena s.s.) driven by repeated elements and novel gene families across ecological guilds.</title>
        <authorList>
            <consortium name="Lawrence Berkeley National Laboratory"/>
            <person name="Harder C.B."/>
            <person name="Miyauchi S."/>
            <person name="Viragh M."/>
            <person name="Kuo A."/>
            <person name="Thoen E."/>
            <person name="Andreopoulos B."/>
            <person name="Lu D."/>
            <person name="Skrede I."/>
            <person name="Drula E."/>
            <person name="Henrissat B."/>
            <person name="Morin E."/>
            <person name="Kohler A."/>
            <person name="Barry K."/>
            <person name="LaButti K."/>
            <person name="Morin E."/>
            <person name="Salamov A."/>
            <person name="Lipzen A."/>
            <person name="Mereny Z."/>
            <person name="Hegedus B."/>
            <person name="Baldrian P."/>
            <person name="Stursova M."/>
            <person name="Weitz H."/>
            <person name="Taylor A."/>
            <person name="Grigoriev I.V."/>
            <person name="Nagy L.G."/>
            <person name="Martin F."/>
            <person name="Kauserud H."/>
        </authorList>
    </citation>
    <scope>NUCLEOTIDE SEQUENCE</scope>
    <source>
        <strain evidence="2">CBHHK182m</strain>
    </source>
</reference>
<comment type="caution">
    <text evidence="2">The sequence shown here is derived from an EMBL/GenBank/DDBJ whole genome shotgun (WGS) entry which is preliminary data.</text>
</comment>
<proteinExistence type="predicted"/>
<sequence>MFMKVIFVALFFPLVRSAATLKPGVYHLVNLGDPYAPASFDNKNRVVLPNAFGGDYDLWEIVAPPERADSITIKNLRGKKFAQISPPAEGQFVSTGNRPTAFSTVLSGTADFPGDGGIIPDRYLEYWTISTPSGLVWTYNNSAGPEVSLHPLNANRTAGQYWMFAAEGSLPFLPRDLDEPTDTTTFSPRLLFPS</sequence>
<dbReference type="Proteomes" id="UP001215598">
    <property type="component" value="Unassembled WGS sequence"/>
</dbReference>
<gene>
    <name evidence="2" type="ORF">B0H16DRAFT_1715234</name>
</gene>
<evidence type="ECO:0000313" key="3">
    <source>
        <dbReference type="Proteomes" id="UP001215598"/>
    </source>
</evidence>
<evidence type="ECO:0000256" key="1">
    <source>
        <dbReference type="SAM" id="SignalP"/>
    </source>
</evidence>
<feature type="chain" id="PRO_5041991621" evidence="1">
    <location>
        <begin position="18"/>
        <end position="194"/>
    </location>
</feature>
<keyword evidence="3" id="KW-1185">Reference proteome</keyword>